<evidence type="ECO:0000313" key="3">
    <source>
        <dbReference type="Proteomes" id="UP000521032"/>
    </source>
</evidence>
<proteinExistence type="predicted"/>
<keyword evidence="3" id="KW-1185">Reference proteome</keyword>
<accession>A0A6V7RBN1</accession>
<comment type="caution">
    <text evidence="2">The sequence shown here is derived from an EMBL/GenBank/DDBJ whole genome shotgun (WGS) entry which is preliminary data.</text>
</comment>
<reference evidence="2 3" key="1">
    <citation type="submission" date="2020-07" db="EMBL/GenBank/DDBJ databases">
        <authorList>
            <person name="Criscuolo A."/>
        </authorList>
    </citation>
    <scope>NUCLEOTIDE SEQUENCE [LARGE SCALE GENOMIC DNA]</scope>
    <source>
        <strain evidence="3">CIP 111030</strain>
    </source>
</reference>
<dbReference type="RefSeq" id="WP_186086024.1">
    <property type="nucleotide sequence ID" value="NZ_BMDB01000002.1"/>
</dbReference>
<evidence type="ECO:0000256" key="1">
    <source>
        <dbReference type="SAM" id="Phobius"/>
    </source>
</evidence>
<dbReference type="AlphaFoldDB" id="A0A6V7RBN1"/>
<gene>
    <name evidence="2" type="ORF">JEOSCH030_00639</name>
</gene>
<feature type="transmembrane region" description="Helical" evidence="1">
    <location>
        <begin position="6"/>
        <end position="24"/>
    </location>
</feature>
<keyword evidence="1" id="KW-1133">Transmembrane helix</keyword>
<organism evidence="2 3">
    <name type="scientific">Phocicoccus schoeneichii</name>
    <dbReference type="NCBI Taxonomy" id="1812261"/>
    <lineage>
        <taxon>Bacteria</taxon>
        <taxon>Bacillati</taxon>
        <taxon>Bacillota</taxon>
        <taxon>Bacilli</taxon>
        <taxon>Bacillales</taxon>
        <taxon>Salinicoccaceae</taxon>
        <taxon>Phocicoccus</taxon>
    </lineage>
</organism>
<keyword evidence="1" id="KW-0812">Transmembrane</keyword>
<protein>
    <submittedName>
        <fullName evidence="2">Uncharacterized protein</fullName>
    </submittedName>
</protein>
<sequence>MIILRIGIIVFFLLLLIIILLMLNRRRVDNFLYRRELKQNELDRKAEIERLELLVAHEESLLETDVDIAEHEKRLTEIHQLKEEIKQIEES</sequence>
<name>A0A6V7RBN1_9BACL</name>
<dbReference type="EMBL" id="CAJEWE010000007">
    <property type="protein sequence ID" value="CAD2074172.1"/>
    <property type="molecule type" value="Genomic_DNA"/>
</dbReference>
<evidence type="ECO:0000313" key="2">
    <source>
        <dbReference type="EMBL" id="CAD2074172.1"/>
    </source>
</evidence>
<dbReference type="Proteomes" id="UP000521032">
    <property type="component" value="Unassembled WGS sequence"/>
</dbReference>
<keyword evidence="1" id="KW-0472">Membrane</keyword>